<evidence type="ECO:0000256" key="6">
    <source>
        <dbReference type="PROSITE-ProRule" id="PRU00175"/>
    </source>
</evidence>
<keyword evidence="3 6" id="KW-0863">Zinc-finger</keyword>
<keyword evidence="5" id="KW-0067">ATP-binding</keyword>
<dbReference type="RefSeq" id="XP_020047324.1">
    <property type="nucleotide sequence ID" value="XM_020189221.1"/>
</dbReference>
<keyword evidence="1" id="KW-0479">Metal-binding</keyword>
<dbReference type="GO" id="GO:0061630">
    <property type="term" value="F:ubiquitin protein ligase activity"/>
    <property type="evidence" value="ECO:0007669"/>
    <property type="project" value="TreeGrafter"/>
</dbReference>
<dbReference type="Pfam" id="PF13920">
    <property type="entry name" value="zf-C3HC4_3"/>
    <property type="match status" value="1"/>
</dbReference>
<dbReference type="SUPFAM" id="SSF52540">
    <property type="entry name" value="P-loop containing nucleoside triphosphate hydrolases"/>
    <property type="match status" value="1"/>
</dbReference>
<dbReference type="InterPro" id="IPR059033">
    <property type="entry name" value="C144_05_dom"/>
</dbReference>
<dbReference type="STRING" id="1344418.A0A1D2VHR4"/>
<dbReference type="GO" id="GO:0000209">
    <property type="term" value="P:protein polyubiquitination"/>
    <property type="evidence" value="ECO:0007669"/>
    <property type="project" value="TreeGrafter"/>
</dbReference>
<dbReference type="OrthoDB" id="5330228at2759"/>
<keyword evidence="2" id="KW-0547">Nucleotide-binding</keyword>
<dbReference type="Pfam" id="PF00176">
    <property type="entry name" value="SNF2-rel_dom"/>
    <property type="match status" value="1"/>
</dbReference>
<dbReference type="InterPro" id="IPR027417">
    <property type="entry name" value="P-loop_NTPase"/>
</dbReference>
<feature type="domain" description="RING-type" evidence="8">
    <location>
        <begin position="759"/>
        <end position="797"/>
    </location>
</feature>
<dbReference type="PROSITE" id="PS50089">
    <property type="entry name" value="ZF_RING_2"/>
    <property type="match status" value="1"/>
</dbReference>
<dbReference type="Proteomes" id="UP000095038">
    <property type="component" value="Unassembled WGS sequence"/>
</dbReference>
<dbReference type="GO" id="GO:0006974">
    <property type="term" value="P:DNA damage response"/>
    <property type="evidence" value="ECO:0007669"/>
    <property type="project" value="TreeGrafter"/>
</dbReference>
<dbReference type="FunCoup" id="A0A1D2VHR4">
    <property type="interactions" value="234"/>
</dbReference>
<dbReference type="GO" id="GO:0008270">
    <property type="term" value="F:zinc ion binding"/>
    <property type="evidence" value="ECO:0007669"/>
    <property type="project" value="UniProtKB-KW"/>
</dbReference>
<accession>A0A1D2VHR4</accession>
<evidence type="ECO:0000313" key="10">
    <source>
        <dbReference type="Proteomes" id="UP000095038"/>
    </source>
</evidence>
<dbReference type="GO" id="GO:0005524">
    <property type="term" value="F:ATP binding"/>
    <property type="evidence" value="ECO:0007669"/>
    <property type="project" value="InterPro"/>
</dbReference>
<dbReference type="Gene3D" id="3.30.40.10">
    <property type="entry name" value="Zinc/RING finger domain, C3HC4 (zinc finger)"/>
    <property type="match status" value="1"/>
</dbReference>
<dbReference type="GeneID" id="30962857"/>
<evidence type="ECO:0000256" key="5">
    <source>
        <dbReference type="ARBA" id="ARBA00022840"/>
    </source>
</evidence>
<feature type="region of interest" description="Disordered" evidence="7">
    <location>
        <begin position="724"/>
        <end position="751"/>
    </location>
</feature>
<name>A0A1D2VHR4_9ASCO</name>
<protein>
    <recommendedName>
        <fullName evidence="8">RING-type domain-containing protein</fullName>
    </recommendedName>
</protein>
<dbReference type="InterPro" id="IPR017907">
    <property type="entry name" value="Znf_RING_CS"/>
</dbReference>
<dbReference type="Pfam" id="PF26021">
    <property type="entry name" value="Ferritin_C144_05"/>
    <property type="match status" value="1"/>
</dbReference>
<evidence type="ECO:0000256" key="1">
    <source>
        <dbReference type="ARBA" id="ARBA00022723"/>
    </source>
</evidence>
<evidence type="ECO:0000313" key="9">
    <source>
        <dbReference type="EMBL" id="ODV61017.1"/>
    </source>
</evidence>
<reference evidence="10" key="1">
    <citation type="submission" date="2016-05" db="EMBL/GenBank/DDBJ databases">
        <title>Comparative genomics of biotechnologically important yeasts.</title>
        <authorList>
            <consortium name="DOE Joint Genome Institute"/>
            <person name="Riley R."/>
            <person name="Haridas S."/>
            <person name="Wolfe K.H."/>
            <person name="Lopes M.R."/>
            <person name="Hittinger C.T."/>
            <person name="Goker M."/>
            <person name="Salamov A."/>
            <person name="Wisecaver J."/>
            <person name="Long T.M."/>
            <person name="Aerts A.L."/>
            <person name="Barry K."/>
            <person name="Choi C."/>
            <person name="Clum A."/>
            <person name="Coughlan A.Y."/>
            <person name="Deshpande S."/>
            <person name="Douglass A.P."/>
            <person name="Hanson S.J."/>
            <person name="Klenk H.-P."/>
            <person name="Labutti K."/>
            <person name="Lapidus A."/>
            <person name="Lindquist E."/>
            <person name="Lipzen A."/>
            <person name="Meier-Kolthoff J.P."/>
            <person name="Ohm R.A."/>
            <person name="Otillar R.P."/>
            <person name="Pangilinan J."/>
            <person name="Peng Y."/>
            <person name="Rokas A."/>
            <person name="Rosa C.A."/>
            <person name="Scheuner C."/>
            <person name="Sibirny A.A."/>
            <person name="Slot J.C."/>
            <person name="Stielow J.B."/>
            <person name="Sun H."/>
            <person name="Kurtzman C.P."/>
            <person name="Blackwell M."/>
            <person name="Grigoriev I.V."/>
            <person name="Jeffries T.W."/>
        </authorList>
    </citation>
    <scope>NUCLEOTIDE SEQUENCE [LARGE SCALE GENOMIC DNA]</scope>
    <source>
        <strain evidence="10">DSM 1968</strain>
    </source>
</reference>
<gene>
    <name evidence="9" type="ORF">ASCRUDRAFT_145479</name>
</gene>
<evidence type="ECO:0000256" key="2">
    <source>
        <dbReference type="ARBA" id="ARBA00022741"/>
    </source>
</evidence>
<evidence type="ECO:0000259" key="8">
    <source>
        <dbReference type="PROSITE" id="PS50089"/>
    </source>
</evidence>
<dbReference type="PANTHER" id="PTHR45865">
    <property type="entry name" value="E3 UBIQUITIN-PROTEIN LIGASE SHPRH FAMILY MEMBER"/>
    <property type="match status" value="1"/>
</dbReference>
<dbReference type="PROSITE" id="PS00518">
    <property type="entry name" value="ZF_RING_1"/>
    <property type="match status" value="1"/>
</dbReference>
<dbReference type="AlphaFoldDB" id="A0A1D2VHR4"/>
<dbReference type="PANTHER" id="PTHR45865:SF1">
    <property type="entry name" value="E3 UBIQUITIN-PROTEIN LIGASE SHPRH"/>
    <property type="match status" value="1"/>
</dbReference>
<dbReference type="InterPro" id="IPR052583">
    <property type="entry name" value="ATP-helicase/E3_Ub-Ligase"/>
</dbReference>
<dbReference type="EMBL" id="KV454480">
    <property type="protein sequence ID" value="ODV61017.1"/>
    <property type="molecule type" value="Genomic_DNA"/>
</dbReference>
<evidence type="ECO:0000256" key="4">
    <source>
        <dbReference type="ARBA" id="ARBA00022833"/>
    </source>
</evidence>
<keyword evidence="10" id="KW-1185">Reference proteome</keyword>
<dbReference type="SMART" id="SM00184">
    <property type="entry name" value="RING"/>
    <property type="match status" value="1"/>
</dbReference>
<dbReference type="InterPro" id="IPR001841">
    <property type="entry name" value="Znf_RING"/>
</dbReference>
<evidence type="ECO:0000256" key="7">
    <source>
        <dbReference type="SAM" id="MobiDB-lite"/>
    </source>
</evidence>
<evidence type="ECO:0000256" key="3">
    <source>
        <dbReference type="ARBA" id="ARBA00022771"/>
    </source>
</evidence>
<dbReference type="GO" id="GO:0005634">
    <property type="term" value="C:nucleus"/>
    <property type="evidence" value="ECO:0007669"/>
    <property type="project" value="TreeGrafter"/>
</dbReference>
<organism evidence="9 10">
    <name type="scientific">Ascoidea rubescens DSM 1968</name>
    <dbReference type="NCBI Taxonomy" id="1344418"/>
    <lineage>
        <taxon>Eukaryota</taxon>
        <taxon>Fungi</taxon>
        <taxon>Dikarya</taxon>
        <taxon>Ascomycota</taxon>
        <taxon>Saccharomycotina</taxon>
        <taxon>Saccharomycetes</taxon>
        <taxon>Ascoideaceae</taxon>
        <taxon>Ascoidea</taxon>
    </lineage>
</organism>
<keyword evidence="4" id="KW-0862">Zinc</keyword>
<dbReference type="InterPro" id="IPR038718">
    <property type="entry name" value="SNF2-like_sf"/>
</dbReference>
<dbReference type="InterPro" id="IPR000330">
    <property type="entry name" value="SNF2_N"/>
</dbReference>
<sequence>MYNPQLRKSRNKTFGGARYNYYLPLVLLQFWRIILDEVQMVSNTVSNASKLTKILSRCHSWGVSGTPIRKKMGDLFYFLLFLRREPFISKEGSWLDLLNNEYLCDFLKLSCLLGIRHDKHMVKDDIRLPSQKRILLTVPFTPIEQSNYEELYNKFLCSVYLNAKGEPTINDWEPNSAVQFTMAKWLVRLRQTCCHANIARNRLKNTAIGTMNEVLIRFIGQVKSDLNQLEKTNCSIIFQRSEIMVHLGRPFEFKKILKNYYPTIIGKIKSIEKEILEISGHDESESKNIMDELLFKDLSDEDVKHNSASEGTLGLKLRLKSWVEILHKYYFFTATSHYQISVHISNNQHLDEARFENIVKSKANLTDEENGVIVEEISESNYIKNKRLEDHYYGKAEEIRNKLLVYHATKVEKLVQNFKEKRAKIHLEEISVLEIVPDGLVDVTNDKIRFILTDLFNIIEELNSQARRMNQWIEQSRDILISDLLSYELKGEEYGQSLLEQDKVCYLFIVLEKAFLHRKIAINGRSSNYELVLEISISKMFVHRFVDDNQKQEKKSREIEEFKESLKAELLEVQPTSCQRKKFDFFSMKGCLEKICSLQKQVNKSEFTTREREKLEIINFKVTKVVGQLNDSILEHKKTIFEELNSMYNTRVEYYRQLQMISDSVKPIDLNQFNGRLIEKFERLSLKEQREHLEEVDSQLVEKLRKNKIQISHDRGKLHYLESLSKKSSSSNKASKDGEKHGEGDDDDNDDDDDDDRICIICTSSISVGVLTECGHQYCKNCLYQWLSIHKNCPICKQSVSKSSVYSFKFNRQDLRVKLLSDKNNEEKYDIYKKMDEERLGEIDQNEIGQKYRYGSKVDIIVKLVKWLKSGKEDVQIVVFFLMGRVLVCNWSSFDA</sequence>
<dbReference type="SUPFAM" id="SSF57850">
    <property type="entry name" value="RING/U-box"/>
    <property type="match status" value="1"/>
</dbReference>
<dbReference type="InParanoid" id="A0A1D2VHR4"/>
<feature type="compositionally biased region" description="Basic and acidic residues" evidence="7">
    <location>
        <begin position="734"/>
        <end position="743"/>
    </location>
</feature>
<dbReference type="InterPro" id="IPR013083">
    <property type="entry name" value="Znf_RING/FYVE/PHD"/>
</dbReference>
<proteinExistence type="predicted"/>
<dbReference type="Gene3D" id="3.40.50.10810">
    <property type="entry name" value="Tandem AAA-ATPase domain"/>
    <property type="match status" value="1"/>
</dbReference>